<protein>
    <submittedName>
        <fullName evidence="4">Uncharacterized protein LOC108627583</fullName>
    </submittedName>
</protein>
<evidence type="ECO:0000313" key="4">
    <source>
        <dbReference type="RefSeq" id="XP_017884381.2"/>
    </source>
</evidence>
<dbReference type="AlphaFoldDB" id="A0AAJ7NA30"/>
<dbReference type="Proteomes" id="UP000694925">
    <property type="component" value="Unplaced"/>
</dbReference>
<evidence type="ECO:0000313" key="3">
    <source>
        <dbReference type="Proteomes" id="UP000694925"/>
    </source>
</evidence>
<proteinExistence type="predicted"/>
<keyword evidence="3" id="KW-1185">Reference proteome</keyword>
<dbReference type="SMART" id="SM00494">
    <property type="entry name" value="ChtBD2"/>
    <property type="match status" value="1"/>
</dbReference>
<dbReference type="RefSeq" id="XP_017884381.2">
    <property type="nucleotide sequence ID" value="XM_018028892.2"/>
</dbReference>
<dbReference type="PANTHER" id="PTHR22933">
    <property type="entry name" value="FI18007P1-RELATED"/>
    <property type="match status" value="1"/>
</dbReference>
<dbReference type="InterPro" id="IPR052976">
    <property type="entry name" value="Scoloptoxin-like"/>
</dbReference>
<evidence type="ECO:0000256" key="1">
    <source>
        <dbReference type="SAM" id="MobiDB-lite"/>
    </source>
</evidence>
<accession>A0AAJ7NA30</accession>
<organism evidence="3 4">
    <name type="scientific">Ceratina calcarata</name>
    <dbReference type="NCBI Taxonomy" id="156304"/>
    <lineage>
        <taxon>Eukaryota</taxon>
        <taxon>Metazoa</taxon>
        <taxon>Ecdysozoa</taxon>
        <taxon>Arthropoda</taxon>
        <taxon>Hexapoda</taxon>
        <taxon>Insecta</taxon>
        <taxon>Pterygota</taxon>
        <taxon>Neoptera</taxon>
        <taxon>Endopterygota</taxon>
        <taxon>Hymenoptera</taxon>
        <taxon>Apocrita</taxon>
        <taxon>Aculeata</taxon>
        <taxon>Apoidea</taxon>
        <taxon>Anthophila</taxon>
        <taxon>Apidae</taxon>
        <taxon>Ceratina</taxon>
        <taxon>Zadontomerus</taxon>
    </lineage>
</organism>
<feature type="region of interest" description="Disordered" evidence="1">
    <location>
        <begin position="169"/>
        <end position="188"/>
    </location>
</feature>
<reference evidence="4" key="1">
    <citation type="submission" date="2025-08" db="UniProtKB">
        <authorList>
            <consortium name="RefSeq"/>
        </authorList>
    </citation>
    <scope>IDENTIFICATION</scope>
    <source>
        <tissue evidence="4">Whole body</tissue>
    </source>
</reference>
<dbReference type="GO" id="GO:0008061">
    <property type="term" value="F:chitin binding"/>
    <property type="evidence" value="ECO:0007669"/>
    <property type="project" value="InterPro"/>
</dbReference>
<dbReference type="SUPFAM" id="SSF57625">
    <property type="entry name" value="Invertebrate chitin-binding proteins"/>
    <property type="match status" value="1"/>
</dbReference>
<gene>
    <name evidence="4" type="primary">LOC108627583</name>
</gene>
<dbReference type="Gene3D" id="2.170.140.10">
    <property type="entry name" value="Chitin binding domain"/>
    <property type="match status" value="1"/>
</dbReference>
<dbReference type="Pfam" id="PF01607">
    <property type="entry name" value="CBM_14"/>
    <property type="match status" value="1"/>
</dbReference>
<name>A0AAJ7NA30_9HYME</name>
<dbReference type="PROSITE" id="PS50940">
    <property type="entry name" value="CHIT_BIND_II"/>
    <property type="match status" value="1"/>
</dbReference>
<dbReference type="GeneID" id="108627583"/>
<dbReference type="InterPro" id="IPR002557">
    <property type="entry name" value="Chitin-bd_dom"/>
</dbReference>
<evidence type="ECO:0000259" key="2">
    <source>
        <dbReference type="PROSITE" id="PS50940"/>
    </source>
</evidence>
<dbReference type="GO" id="GO:0005576">
    <property type="term" value="C:extracellular region"/>
    <property type="evidence" value="ECO:0007669"/>
    <property type="project" value="InterPro"/>
</dbReference>
<sequence>MNFPEQRGSRTRSMSVKTATAATEYQIQAPSSVLSNGSKIMCKFLLQCLLMTRVLHSVIGLPTQGYIDRYRLETYESSSGELNDTNLFDDLTFRFTCEGKPIGLYADPNFDCRIFHACDDSGKGFPIICPNGTLFDQRGRICTDEEIDCEHANEWFYLNELPLSVEEEDATEAGVEQREIPSVLPLNN</sequence>
<dbReference type="InterPro" id="IPR036508">
    <property type="entry name" value="Chitin-bd_dom_sf"/>
</dbReference>
<dbReference type="PANTHER" id="PTHR22933:SF31">
    <property type="entry name" value="FI18007P1"/>
    <property type="match status" value="1"/>
</dbReference>
<dbReference type="KEGG" id="ccal:108627583"/>
<feature type="domain" description="Chitin-binding type-2" evidence="2">
    <location>
        <begin position="94"/>
        <end position="151"/>
    </location>
</feature>